<dbReference type="GO" id="GO:0016020">
    <property type="term" value="C:membrane"/>
    <property type="evidence" value="ECO:0007669"/>
    <property type="project" value="UniProtKB-SubCell"/>
</dbReference>
<comment type="domain">
    <text evidence="7">The DHHC domain is required for palmitoyltransferase activity.</text>
</comment>
<comment type="similarity">
    <text evidence="7">Belongs to the DHHC palmitoyltransferase family.</text>
</comment>
<evidence type="ECO:0000256" key="4">
    <source>
        <dbReference type="ARBA" id="ARBA00022989"/>
    </source>
</evidence>
<gene>
    <name evidence="8" type="ORF">APZ42_017449</name>
</gene>
<organism evidence="8 9">
    <name type="scientific">Daphnia magna</name>
    <dbReference type="NCBI Taxonomy" id="35525"/>
    <lineage>
        <taxon>Eukaryota</taxon>
        <taxon>Metazoa</taxon>
        <taxon>Ecdysozoa</taxon>
        <taxon>Arthropoda</taxon>
        <taxon>Crustacea</taxon>
        <taxon>Branchiopoda</taxon>
        <taxon>Diplostraca</taxon>
        <taxon>Cladocera</taxon>
        <taxon>Anomopoda</taxon>
        <taxon>Daphniidae</taxon>
        <taxon>Daphnia</taxon>
    </lineage>
</organism>
<accession>A0A0P5K5P0</accession>
<keyword evidence="3 7" id="KW-0812">Transmembrane</keyword>
<dbReference type="PANTHER" id="PTHR12246">
    <property type="entry name" value="PALMITOYLTRANSFERASE ZDHHC16"/>
    <property type="match status" value="1"/>
</dbReference>
<evidence type="ECO:0000313" key="9">
    <source>
        <dbReference type="Proteomes" id="UP000076858"/>
    </source>
</evidence>
<dbReference type="OrthoDB" id="331948at2759"/>
<name>A0A0P5K5P0_9CRUS</name>
<evidence type="ECO:0000256" key="6">
    <source>
        <dbReference type="ARBA" id="ARBA00023315"/>
    </source>
</evidence>
<protein>
    <recommendedName>
        <fullName evidence="7">Palmitoyltransferase</fullName>
        <ecNumber evidence="7">2.3.1.225</ecNumber>
    </recommendedName>
</protein>
<dbReference type="Proteomes" id="UP000076858">
    <property type="component" value="Unassembled WGS sequence"/>
</dbReference>
<dbReference type="EMBL" id="LRGB01000687">
    <property type="protein sequence ID" value="KZS16825.1"/>
    <property type="molecule type" value="Genomic_DNA"/>
</dbReference>
<comment type="caution">
    <text evidence="8">The sequence shown here is derived from an EMBL/GenBank/DDBJ whole genome shotgun (WGS) entry which is preliminary data.</text>
</comment>
<evidence type="ECO:0000256" key="1">
    <source>
        <dbReference type="ARBA" id="ARBA00004141"/>
    </source>
</evidence>
<feature type="transmembrane region" description="Helical" evidence="7">
    <location>
        <begin position="131"/>
        <end position="157"/>
    </location>
</feature>
<dbReference type="STRING" id="35525.A0A0P5K5P0"/>
<evidence type="ECO:0000256" key="5">
    <source>
        <dbReference type="ARBA" id="ARBA00023136"/>
    </source>
</evidence>
<feature type="transmembrane region" description="Helical" evidence="7">
    <location>
        <begin position="12"/>
        <end position="33"/>
    </location>
</feature>
<keyword evidence="9" id="KW-1185">Reference proteome</keyword>
<dbReference type="InterPro" id="IPR001594">
    <property type="entry name" value="Palmitoyltrfase_DHHC"/>
</dbReference>
<feature type="transmembrane region" description="Helical" evidence="7">
    <location>
        <begin position="177"/>
        <end position="205"/>
    </location>
</feature>
<comment type="subcellular location">
    <subcellularLocation>
        <location evidence="1">Membrane</location>
        <topology evidence="1">Multi-pass membrane protein</topology>
    </subcellularLocation>
</comment>
<keyword evidence="6 7" id="KW-0012">Acyltransferase</keyword>
<comment type="catalytic activity">
    <reaction evidence="7">
        <text>L-cysteinyl-[protein] + hexadecanoyl-CoA = S-hexadecanoyl-L-cysteinyl-[protein] + CoA</text>
        <dbReference type="Rhea" id="RHEA:36683"/>
        <dbReference type="Rhea" id="RHEA-COMP:10131"/>
        <dbReference type="Rhea" id="RHEA-COMP:11032"/>
        <dbReference type="ChEBI" id="CHEBI:29950"/>
        <dbReference type="ChEBI" id="CHEBI:57287"/>
        <dbReference type="ChEBI" id="CHEBI:57379"/>
        <dbReference type="ChEBI" id="CHEBI:74151"/>
        <dbReference type="EC" id="2.3.1.225"/>
    </reaction>
</comment>
<dbReference type="PROSITE" id="PS50216">
    <property type="entry name" value="DHHC"/>
    <property type="match status" value="1"/>
</dbReference>
<evidence type="ECO:0000256" key="2">
    <source>
        <dbReference type="ARBA" id="ARBA00022679"/>
    </source>
</evidence>
<sequence>MGWSKVIHIGPLFTIVVIKSIVWSTIHCNSMWWPPYHSWPGFINATIFLLLSASTFYNFLYSLHVGPGYLPLKWKPNNEDDIQYLQYCTVCEGYKAPRSHHCRKCNRCIMKRDHHCIFINNCLGHLNHTSFIAFLISAIIGCAQSIVIISCTMYRALHPTYYYYDHPDIQEVPFVMLGLWPFVISLISLGLAAGVVFAVGFLFFVQMKVILRNQTAIEDWVHEKAVYRREGTDEPLFIHPYNLGWRENLVQVINWSFQPKGDGVEWKVRENCHNYSFTIEQIEQKKIKRERCVEYVVEKAYSGRWFPFISFGIMVCLRPPCSDETRIPLRIGDKLAVTRWKKYWLYGEIQERGQVQMNPTERRALRGWFPRLSCSPSYIEYEKEE</sequence>
<proteinExistence type="inferred from homology"/>
<feature type="transmembrane region" description="Helical" evidence="7">
    <location>
        <begin position="39"/>
        <end position="60"/>
    </location>
</feature>
<dbReference type="GO" id="GO:0019706">
    <property type="term" value="F:protein-cysteine S-palmitoyltransferase activity"/>
    <property type="evidence" value="ECO:0007669"/>
    <property type="project" value="UniProtKB-EC"/>
</dbReference>
<dbReference type="EC" id="2.3.1.225" evidence="7"/>
<reference evidence="8 9" key="1">
    <citation type="submission" date="2016-03" db="EMBL/GenBank/DDBJ databases">
        <title>EvidentialGene: Evidence-directed Construction of Genes on Genomes.</title>
        <authorList>
            <person name="Gilbert D.G."/>
            <person name="Choi J.-H."/>
            <person name="Mockaitis K."/>
            <person name="Colbourne J."/>
            <person name="Pfrender M."/>
        </authorList>
    </citation>
    <scope>NUCLEOTIDE SEQUENCE [LARGE SCALE GENOMIC DNA]</scope>
    <source>
        <strain evidence="8 9">Xinb3</strain>
        <tissue evidence="8">Complete organism</tissue>
    </source>
</reference>
<dbReference type="Pfam" id="PF01529">
    <property type="entry name" value="DHHC"/>
    <property type="match status" value="1"/>
</dbReference>
<keyword evidence="2 7" id="KW-0808">Transferase</keyword>
<evidence type="ECO:0000313" key="8">
    <source>
        <dbReference type="EMBL" id="KZS16825.1"/>
    </source>
</evidence>
<keyword evidence="5 7" id="KW-0472">Membrane</keyword>
<dbReference type="InterPro" id="IPR039859">
    <property type="entry name" value="PFA4/ZDH16/20/ERF2-like"/>
</dbReference>
<dbReference type="AlphaFoldDB" id="A0A0P5K5P0"/>
<evidence type="ECO:0000256" key="3">
    <source>
        <dbReference type="ARBA" id="ARBA00022692"/>
    </source>
</evidence>
<evidence type="ECO:0000256" key="7">
    <source>
        <dbReference type="RuleBase" id="RU079119"/>
    </source>
</evidence>
<keyword evidence="4 7" id="KW-1133">Transmembrane helix</keyword>